<dbReference type="InterPro" id="IPR043502">
    <property type="entry name" value="DNA/RNA_pol_sf"/>
</dbReference>
<gene>
    <name evidence="2" type="primary">ltrA</name>
    <name evidence="2" type="ORF">ACFFIX_19550</name>
</gene>
<evidence type="ECO:0000259" key="1">
    <source>
        <dbReference type="PROSITE" id="PS50878"/>
    </source>
</evidence>
<sequence length="624" mass="72701">MRDKGLILQNEQELRSKLDGMHDKAINYKKPFYGLIELMSDTQTIMTAIHNIKSNKGSMTAGIDGKEVNYYLQMDAGTLIKLIKKSINEYSPKPVKRQYIPKSNSDKLRPLGIPTMLDRIIQELARIVLEPIVEAKFFKHSYGFRPYRATSHAVARTVDLINRGGYKFCIEGDIEGFFDNIDHNKLIEIMWNMGIRDKRYLAIIKKMLKAGVMEKGKVTFNDSGTPQGGIISPVLANIYLNNFDHLIAEKFELHEARYTVSNPRKNGLQRVKRRHDACYLIRYADDWIILCQSEEKAKQILNVARKYLKTKLKLNLSEEKTLITDLSERPAKFLGFDIVAEKARHKDKVVGKPFPNLAKLRSKHREVLKDIRKLQHDFVEDEYLAYQIEKINSKIVGISNYYSIGICTQTYNKLSWQLTNRMYKVIRKLKGEKWRDFYKPIGKSNNRNDRHKNLKRKSFMVNVNNVEIALTLYSFTPSKRALNFNQECTPYTIEGREVRIKATKKKLALTRPTLYNPEDLRFIGYKNGKKTVPRYYNFEYIMNREYAFNRDRGKCSCCKTELTTKNLNCHHKNPRLPLNEVNKVKNLTSLCDTCHKAVHGKDMSNMEPKIVKKIEMLQRILTKS</sequence>
<dbReference type="EMBL" id="JBHLVO010000022">
    <property type="protein sequence ID" value="MFC0273590.1"/>
    <property type="molecule type" value="Genomic_DNA"/>
</dbReference>
<dbReference type="Pfam" id="PF00078">
    <property type="entry name" value="RVT_1"/>
    <property type="match status" value="1"/>
</dbReference>
<feature type="domain" description="Reverse transcriptase" evidence="1">
    <location>
        <begin position="81"/>
        <end position="338"/>
    </location>
</feature>
<dbReference type="GO" id="GO:0003964">
    <property type="term" value="F:RNA-directed DNA polymerase activity"/>
    <property type="evidence" value="ECO:0007669"/>
    <property type="project" value="UniProtKB-KW"/>
</dbReference>
<dbReference type="InterPro" id="IPR030931">
    <property type="entry name" value="Group_II_RT_mat"/>
</dbReference>
<dbReference type="Proteomes" id="UP001589854">
    <property type="component" value="Unassembled WGS sequence"/>
</dbReference>
<protein>
    <submittedName>
        <fullName evidence="2">Group II intron reverse transcriptase/maturase</fullName>
        <ecNumber evidence="2">2.7.7.49</ecNumber>
    </submittedName>
</protein>
<evidence type="ECO:0000313" key="3">
    <source>
        <dbReference type="Proteomes" id="UP001589854"/>
    </source>
</evidence>
<proteinExistence type="predicted"/>
<keyword evidence="2" id="KW-0808">Transferase</keyword>
<dbReference type="InterPro" id="IPR051083">
    <property type="entry name" value="GrpII_Intron_Splice-Mob/Def"/>
</dbReference>
<accession>A0ABV6GIR6</accession>
<dbReference type="CDD" id="cd00085">
    <property type="entry name" value="HNHc"/>
    <property type="match status" value="1"/>
</dbReference>
<keyword evidence="3" id="KW-1185">Reference proteome</keyword>
<reference evidence="2 3" key="1">
    <citation type="submission" date="2024-09" db="EMBL/GenBank/DDBJ databases">
        <authorList>
            <person name="Sun Q."/>
            <person name="Mori K."/>
        </authorList>
    </citation>
    <scope>NUCLEOTIDE SEQUENCE [LARGE SCALE GENOMIC DNA]</scope>
    <source>
        <strain evidence="2 3">CCM 7228</strain>
    </source>
</reference>
<dbReference type="SUPFAM" id="SSF56672">
    <property type="entry name" value="DNA/RNA polymerases"/>
    <property type="match status" value="1"/>
</dbReference>
<organism evidence="2 3">
    <name type="scientific">Metabacillus herbersteinensis</name>
    <dbReference type="NCBI Taxonomy" id="283816"/>
    <lineage>
        <taxon>Bacteria</taxon>
        <taxon>Bacillati</taxon>
        <taxon>Bacillota</taxon>
        <taxon>Bacilli</taxon>
        <taxon>Bacillales</taxon>
        <taxon>Bacillaceae</taxon>
        <taxon>Metabacillus</taxon>
    </lineage>
</organism>
<dbReference type="PANTHER" id="PTHR34047:SF8">
    <property type="entry name" value="PROTEIN YKFC"/>
    <property type="match status" value="1"/>
</dbReference>
<dbReference type="Gene3D" id="1.10.30.50">
    <property type="match status" value="1"/>
</dbReference>
<dbReference type="NCBIfam" id="TIGR04416">
    <property type="entry name" value="group_II_RT_mat"/>
    <property type="match status" value="1"/>
</dbReference>
<name>A0ABV6GIR6_9BACI</name>
<evidence type="ECO:0000313" key="2">
    <source>
        <dbReference type="EMBL" id="MFC0273590.1"/>
    </source>
</evidence>
<dbReference type="PROSITE" id="PS50878">
    <property type="entry name" value="RT_POL"/>
    <property type="match status" value="1"/>
</dbReference>
<dbReference type="RefSeq" id="WP_378937043.1">
    <property type="nucleotide sequence ID" value="NZ_JBHLVO010000022.1"/>
</dbReference>
<comment type="caution">
    <text evidence="2">The sequence shown here is derived from an EMBL/GenBank/DDBJ whole genome shotgun (WGS) entry which is preliminary data.</text>
</comment>
<dbReference type="InterPro" id="IPR003615">
    <property type="entry name" value="HNH_nuc"/>
</dbReference>
<dbReference type="PANTHER" id="PTHR34047">
    <property type="entry name" value="NUCLEAR INTRON MATURASE 1, MITOCHONDRIAL-RELATED"/>
    <property type="match status" value="1"/>
</dbReference>
<dbReference type="CDD" id="cd01651">
    <property type="entry name" value="RT_G2_intron"/>
    <property type="match status" value="1"/>
</dbReference>
<dbReference type="InterPro" id="IPR000477">
    <property type="entry name" value="RT_dom"/>
</dbReference>
<keyword evidence="2" id="KW-0695">RNA-directed DNA polymerase</keyword>
<dbReference type="EC" id="2.7.7.49" evidence="2"/>
<keyword evidence="2" id="KW-0548">Nucleotidyltransferase</keyword>